<evidence type="ECO:0000259" key="4">
    <source>
        <dbReference type="PROSITE" id="PS50026"/>
    </source>
</evidence>
<accession>A0A7R9PDJ1</accession>
<dbReference type="EMBL" id="OE190109">
    <property type="protein sequence ID" value="CAD7579130.1"/>
    <property type="molecule type" value="Genomic_DNA"/>
</dbReference>
<dbReference type="AlphaFoldDB" id="A0A7R9PDJ1"/>
<evidence type="ECO:0000256" key="2">
    <source>
        <dbReference type="ARBA" id="ARBA00023157"/>
    </source>
</evidence>
<protein>
    <submittedName>
        <fullName evidence="5">(California timema) hypothetical protein</fullName>
    </submittedName>
</protein>
<sequence length="142" mass="15301">MFHDPWSADSSSKNKDMEMFVNGPRFFRHSQTLCDEHHRYSVAMVTVVCNGCCNNGGSCVGPGKCSCALSYGGPRCEDTLCALPCQHGGHCVGAGGWQLTAPPLYPLHQSSVCEPPCRHGGQCVRPHTCHCPRGTSGDFCQN</sequence>
<evidence type="ECO:0000256" key="1">
    <source>
        <dbReference type="ARBA" id="ARBA00022729"/>
    </source>
</evidence>
<feature type="domain" description="EGF-like" evidence="4">
    <location>
        <begin position="45"/>
        <end position="77"/>
    </location>
</feature>
<dbReference type="GO" id="GO:0005102">
    <property type="term" value="F:signaling receptor binding"/>
    <property type="evidence" value="ECO:0007669"/>
    <property type="project" value="TreeGrafter"/>
</dbReference>
<organism evidence="5">
    <name type="scientific">Timema californicum</name>
    <name type="common">California timema</name>
    <name type="synonym">Walking stick</name>
    <dbReference type="NCBI Taxonomy" id="61474"/>
    <lineage>
        <taxon>Eukaryota</taxon>
        <taxon>Metazoa</taxon>
        <taxon>Ecdysozoa</taxon>
        <taxon>Arthropoda</taxon>
        <taxon>Hexapoda</taxon>
        <taxon>Insecta</taxon>
        <taxon>Pterygota</taxon>
        <taxon>Neoptera</taxon>
        <taxon>Polyneoptera</taxon>
        <taxon>Phasmatodea</taxon>
        <taxon>Timematodea</taxon>
        <taxon>Timematoidea</taxon>
        <taxon>Timematidae</taxon>
        <taxon>Timema</taxon>
    </lineage>
</organism>
<name>A0A7R9PDJ1_TIMCA</name>
<dbReference type="InterPro" id="IPR000742">
    <property type="entry name" value="EGF"/>
</dbReference>
<evidence type="ECO:0000313" key="5">
    <source>
        <dbReference type="EMBL" id="CAD7579130.1"/>
    </source>
</evidence>
<feature type="disulfide bond" evidence="3">
    <location>
        <begin position="67"/>
        <end position="76"/>
    </location>
</feature>
<feature type="domain" description="EGF-like" evidence="4">
    <location>
        <begin position="109"/>
        <end position="141"/>
    </location>
</feature>
<feature type="disulfide bond" evidence="3">
    <location>
        <begin position="49"/>
        <end position="59"/>
    </location>
</feature>
<keyword evidence="1" id="KW-0732">Signal</keyword>
<feature type="disulfide bond" evidence="3">
    <location>
        <begin position="113"/>
        <end position="123"/>
    </location>
</feature>
<evidence type="ECO:0000256" key="3">
    <source>
        <dbReference type="PROSITE-ProRule" id="PRU00076"/>
    </source>
</evidence>
<dbReference type="PROSITE" id="PS50026">
    <property type="entry name" value="EGF_3"/>
    <property type="match status" value="2"/>
</dbReference>
<reference evidence="5" key="1">
    <citation type="submission" date="2020-11" db="EMBL/GenBank/DDBJ databases">
        <authorList>
            <person name="Tran Van P."/>
        </authorList>
    </citation>
    <scope>NUCLEOTIDE SEQUENCE</scope>
</reference>
<dbReference type="PANTHER" id="PTHR14949:SF56">
    <property type="entry name" value="EGF-LIKE-DOMAIN, MULTIPLE 7"/>
    <property type="match status" value="1"/>
</dbReference>
<dbReference type="PANTHER" id="PTHR14949">
    <property type="entry name" value="EGF-LIKE-DOMAIN, MULTIPLE 7, 8"/>
    <property type="match status" value="1"/>
</dbReference>
<dbReference type="SMART" id="SM00181">
    <property type="entry name" value="EGF"/>
    <property type="match status" value="2"/>
</dbReference>
<keyword evidence="2 3" id="KW-1015">Disulfide bond</keyword>
<dbReference type="InterPro" id="IPR050969">
    <property type="entry name" value="Dev_Signal_Modulators"/>
</dbReference>
<dbReference type="GO" id="GO:0005576">
    <property type="term" value="C:extracellular region"/>
    <property type="evidence" value="ECO:0007669"/>
    <property type="project" value="TreeGrafter"/>
</dbReference>
<comment type="caution">
    <text evidence="3">Lacks conserved residue(s) required for the propagation of feature annotation.</text>
</comment>
<proteinExistence type="predicted"/>
<dbReference type="Gene3D" id="2.10.25.10">
    <property type="entry name" value="Laminin"/>
    <property type="match status" value="2"/>
</dbReference>
<feature type="disulfide bond" evidence="3">
    <location>
        <begin position="131"/>
        <end position="140"/>
    </location>
</feature>
<keyword evidence="3" id="KW-0245">EGF-like domain</keyword>
<gene>
    <name evidence="5" type="ORF">TCMB3V08_LOCUS11665</name>
</gene>
<dbReference type="PROSITE" id="PS00022">
    <property type="entry name" value="EGF_1"/>
    <property type="match status" value="2"/>
</dbReference>
<dbReference type="GO" id="GO:0009986">
    <property type="term" value="C:cell surface"/>
    <property type="evidence" value="ECO:0007669"/>
    <property type="project" value="TreeGrafter"/>
</dbReference>